<evidence type="ECO:0000256" key="1">
    <source>
        <dbReference type="SAM" id="MobiDB-lite"/>
    </source>
</evidence>
<name>A0A502E7R2_9MYCO</name>
<dbReference type="EMBL" id="RCZG01000008">
    <property type="protein sequence ID" value="TPG32536.1"/>
    <property type="molecule type" value="Genomic_DNA"/>
</dbReference>
<feature type="compositionally biased region" description="Basic residues" evidence="1">
    <location>
        <begin position="332"/>
        <end position="342"/>
    </location>
</feature>
<dbReference type="SUPFAM" id="SSF53474">
    <property type="entry name" value="alpha/beta-Hydrolases"/>
    <property type="match status" value="1"/>
</dbReference>
<feature type="compositionally biased region" description="Basic and acidic residues" evidence="1">
    <location>
        <begin position="313"/>
        <end position="331"/>
    </location>
</feature>
<evidence type="ECO:0000313" key="4">
    <source>
        <dbReference type="Proteomes" id="UP000320095"/>
    </source>
</evidence>
<feature type="domain" description="PE-PPE" evidence="2">
    <location>
        <begin position="63"/>
        <end position="237"/>
    </location>
</feature>
<dbReference type="Pfam" id="PF08237">
    <property type="entry name" value="PE-PPE"/>
    <property type="match status" value="1"/>
</dbReference>
<evidence type="ECO:0000313" key="3">
    <source>
        <dbReference type="EMBL" id="TPG32536.1"/>
    </source>
</evidence>
<keyword evidence="4" id="KW-1185">Reference proteome</keyword>
<sequence length="351" mass="36975">MGAVACLSPALGNAQTVLTVQGTQVLPRLPGPMDDELQGAMCQGDNVCQSVEYPASRSRFSRPAGVLALTAALQEVDQPITIFAYSQGAEVVEGTLAEMTEHGNAPAAADLSIVLIGNPARRHGGIDVAFGGPAMPTSPFQVTDIVQQYDPIGDFPQNPFNMLALANALAGLLYVHADYANVSVDDPANISWTEGNTTYVFVPTEKLPLLAPLRQMGFNELADTLNAPLKQIVEAGYHRDLPTADAAGVSETAVPAATRKLVEQPAVSPKVDGGHGKRSVKRGLLKQIVRAGSDADLPAADAAVASPTAVTESAHESVERPTDSRKVDGGHQKRGAKPRHRERTAQSRLAR</sequence>
<proteinExistence type="predicted"/>
<gene>
    <name evidence="3" type="ORF">EAH80_19960</name>
</gene>
<reference evidence="3 4" key="1">
    <citation type="journal article" date="2019" name="Environ. Microbiol.">
        <title>Species interactions and distinct microbial communities in high Arctic permafrost affected cryosols are associated with the CH4 and CO2 gas fluxes.</title>
        <authorList>
            <person name="Altshuler I."/>
            <person name="Hamel J."/>
            <person name="Turney S."/>
            <person name="Magnuson E."/>
            <person name="Levesque R."/>
            <person name="Greer C."/>
            <person name="Whyte L.G."/>
        </authorList>
    </citation>
    <scope>NUCLEOTIDE SEQUENCE [LARGE SCALE GENOMIC DNA]</scope>
    <source>
        <strain evidence="3 4">S5.20</strain>
    </source>
</reference>
<dbReference type="Proteomes" id="UP000320095">
    <property type="component" value="Unassembled WGS sequence"/>
</dbReference>
<dbReference type="InterPro" id="IPR029058">
    <property type="entry name" value="AB_hydrolase_fold"/>
</dbReference>
<evidence type="ECO:0000259" key="2">
    <source>
        <dbReference type="Pfam" id="PF08237"/>
    </source>
</evidence>
<dbReference type="InterPro" id="IPR013228">
    <property type="entry name" value="PE-PPE_C"/>
</dbReference>
<comment type="caution">
    <text evidence="3">The sequence shown here is derived from an EMBL/GenBank/DDBJ whole genome shotgun (WGS) entry which is preliminary data.</text>
</comment>
<dbReference type="AlphaFoldDB" id="A0A502E7R2"/>
<feature type="region of interest" description="Disordered" evidence="1">
    <location>
        <begin position="303"/>
        <end position="351"/>
    </location>
</feature>
<organism evidence="3 4">
    <name type="scientific">Mycolicibacterium hodleri</name>
    <dbReference type="NCBI Taxonomy" id="49897"/>
    <lineage>
        <taxon>Bacteria</taxon>
        <taxon>Bacillati</taxon>
        <taxon>Actinomycetota</taxon>
        <taxon>Actinomycetes</taxon>
        <taxon>Mycobacteriales</taxon>
        <taxon>Mycobacteriaceae</taxon>
        <taxon>Mycolicibacterium</taxon>
    </lineage>
</organism>
<dbReference type="Gene3D" id="3.40.50.1820">
    <property type="entry name" value="alpha/beta hydrolase"/>
    <property type="match status" value="1"/>
</dbReference>
<accession>A0A502E7R2</accession>
<protein>
    <submittedName>
        <fullName evidence="3">PE-PPE domain-containing protein</fullName>
    </submittedName>
</protein>